<keyword evidence="2" id="KW-1185">Reference proteome</keyword>
<evidence type="ECO:0000313" key="1">
    <source>
        <dbReference type="EMBL" id="CAH6720304.1"/>
    </source>
</evidence>
<gene>
    <name evidence="1" type="ORF">CLIB1444_03S08944</name>
</gene>
<accession>A0ACA9Y5X5</accession>
<proteinExistence type="predicted"/>
<name>A0ACA9Y5X5_9ASCO</name>
<dbReference type="Proteomes" id="UP001152531">
    <property type="component" value="Unassembled WGS sequence"/>
</dbReference>
<protein>
    <submittedName>
        <fullName evidence="1">Uncharacterized protein</fullName>
    </submittedName>
</protein>
<comment type="caution">
    <text evidence="1">The sequence shown here is derived from an EMBL/GenBank/DDBJ whole genome shotgun (WGS) entry which is preliminary data.</text>
</comment>
<organism evidence="1 2">
    <name type="scientific">[Candida] jaroonii</name>
    <dbReference type="NCBI Taxonomy" id="467808"/>
    <lineage>
        <taxon>Eukaryota</taxon>
        <taxon>Fungi</taxon>
        <taxon>Dikarya</taxon>
        <taxon>Ascomycota</taxon>
        <taxon>Saccharomycotina</taxon>
        <taxon>Pichiomycetes</taxon>
        <taxon>Debaryomycetaceae</taxon>
        <taxon>Yamadazyma</taxon>
    </lineage>
</organism>
<sequence>MDQYLKDSPNDQFDQNFDENYQFDNFENHQDNVNQVNNNFSLNMEQPFESNLQDDFDNQFPSIPGSEFLSPRNEVGSYHNEPFLDELDSNFQINQGASPQFVGSFNNEPANLDQIISPQNNNNNGGFLDSQYFSPPTKATIDLNTLSPEIAANINARSIPFQNINNFDLNSGSYLSPSSTNFGESIDTLRSPNFGSYLNSPPQYNHSRSISLNLQNSSVPNNMDNYLSPPNTSSNGNLNFPNTYQPRSQFSEFSNDSSNQLGTSAPSNSGLEDNISSKQLTKEEKLKRRREFHNAVERRRRDLIKEKIKELGVLVPPSLLNPQLVAVQTFQKSAQLNNEEISELLSTVKVKESKPNKSTILNKSVDYIIHLQYVLQQQEKAKKLLQDNINNLEQGIPNLSLGNNNDNSNPSDLSNNMVDNTDGNFMQDFQNHQNEENFDPDEFFSEIITGNDQI</sequence>
<evidence type="ECO:0000313" key="2">
    <source>
        <dbReference type="Proteomes" id="UP001152531"/>
    </source>
</evidence>
<reference evidence="1" key="1">
    <citation type="submission" date="2022-06" db="EMBL/GenBank/DDBJ databases">
        <authorList>
            <person name="Legras J.-L."/>
            <person name="Devillers H."/>
            <person name="Grondin C."/>
        </authorList>
    </citation>
    <scope>NUCLEOTIDE SEQUENCE</scope>
    <source>
        <strain evidence="1">CLIB 1444</strain>
    </source>
</reference>
<dbReference type="EMBL" id="CALSDN010000003">
    <property type="protein sequence ID" value="CAH6720304.1"/>
    <property type="molecule type" value="Genomic_DNA"/>
</dbReference>